<dbReference type="InterPro" id="IPR050707">
    <property type="entry name" value="HTH_MetabolicPath_Reg"/>
</dbReference>
<proteinExistence type="predicted"/>
<dbReference type="Gene3D" id="3.30.450.40">
    <property type="match status" value="1"/>
</dbReference>
<keyword evidence="3" id="KW-0804">Transcription</keyword>
<dbReference type="InterPro" id="IPR029016">
    <property type="entry name" value="GAF-like_dom_sf"/>
</dbReference>
<dbReference type="InterPro" id="IPR036388">
    <property type="entry name" value="WH-like_DNA-bd_sf"/>
</dbReference>
<accession>A0ABR6CAG1</accession>
<comment type="caution">
    <text evidence="5">The sequence shown here is derived from an EMBL/GenBank/DDBJ whole genome shotgun (WGS) entry which is preliminary data.</text>
</comment>
<dbReference type="SMART" id="SM00346">
    <property type="entry name" value="HTH_ICLR"/>
    <property type="match status" value="1"/>
</dbReference>
<protein>
    <submittedName>
        <fullName evidence="5">IclR family acetate operon transcriptional repressor</fullName>
    </submittedName>
</protein>
<evidence type="ECO:0000259" key="4">
    <source>
        <dbReference type="PROSITE" id="PS51078"/>
    </source>
</evidence>
<evidence type="ECO:0000313" key="6">
    <source>
        <dbReference type="Proteomes" id="UP000587524"/>
    </source>
</evidence>
<organism evidence="5 6">
    <name type="scientific">Aminobacter ciceronei</name>
    <dbReference type="NCBI Taxonomy" id="150723"/>
    <lineage>
        <taxon>Bacteria</taxon>
        <taxon>Pseudomonadati</taxon>
        <taxon>Pseudomonadota</taxon>
        <taxon>Alphaproteobacteria</taxon>
        <taxon>Hyphomicrobiales</taxon>
        <taxon>Phyllobacteriaceae</taxon>
        <taxon>Aminobacter</taxon>
    </lineage>
</organism>
<reference evidence="5 6" key="1">
    <citation type="submission" date="2020-08" db="EMBL/GenBank/DDBJ databases">
        <title>Genomic Encyclopedia of Type Strains, Phase IV (KMG-IV): sequencing the most valuable type-strain genomes for metagenomic binning, comparative biology and taxonomic classification.</title>
        <authorList>
            <person name="Goeker M."/>
        </authorList>
    </citation>
    <scope>NUCLEOTIDE SEQUENCE [LARGE SCALE GENOMIC DNA]</scope>
    <source>
        <strain evidence="5 6">DSM 17455</strain>
    </source>
</reference>
<dbReference type="RefSeq" id="WP_182575062.1">
    <property type="nucleotide sequence ID" value="NZ_JACJHY010000019.1"/>
</dbReference>
<feature type="domain" description="IclR-ED" evidence="4">
    <location>
        <begin position="64"/>
        <end position="248"/>
    </location>
</feature>
<dbReference type="InterPro" id="IPR036390">
    <property type="entry name" value="WH_DNA-bd_sf"/>
</dbReference>
<dbReference type="InterPro" id="IPR005471">
    <property type="entry name" value="Tscrpt_reg_IclR_N"/>
</dbReference>
<dbReference type="Proteomes" id="UP000587524">
    <property type="component" value="Unassembled WGS sequence"/>
</dbReference>
<keyword evidence="6" id="KW-1185">Reference proteome</keyword>
<dbReference type="Gene3D" id="1.10.10.10">
    <property type="entry name" value="Winged helix-like DNA-binding domain superfamily/Winged helix DNA-binding domain"/>
    <property type="match status" value="1"/>
</dbReference>
<gene>
    <name evidence="5" type="ORF">HNQ97_003904</name>
</gene>
<keyword evidence="1" id="KW-0805">Transcription regulation</keyword>
<evidence type="ECO:0000313" key="5">
    <source>
        <dbReference type="EMBL" id="MBA9021894.1"/>
    </source>
</evidence>
<dbReference type="EMBL" id="JACJHZ010000019">
    <property type="protein sequence ID" value="MBA9021894.1"/>
    <property type="molecule type" value="Genomic_DNA"/>
</dbReference>
<evidence type="ECO:0000256" key="2">
    <source>
        <dbReference type="ARBA" id="ARBA00023125"/>
    </source>
</evidence>
<dbReference type="PANTHER" id="PTHR30136">
    <property type="entry name" value="HELIX-TURN-HELIX TRANSCRIPTIONAL REGULATOR, ICLR FAMILY"/>
    <property type="match status" value="1"/>
</dbReference>
<dbReference type="SUPFAM" id="SSF46785">
    <property type="entry name" value="Winged helix' DNA-binding domain"/>
    <property type="match status" value="1"/>
</dbReference>
<evidence type="ECO:0000256" key="1">
    <source>
        <dbReference type="ARBA" id="ARBA00023015"/>
    </source>
</evidence>
<evidence type="ECO:0000256" key="3">
    <source>
        <dbReference type="ARBA" id="ARBA00023163"/>
    </source>
</evidence>
<dbReference type="Pfam" id="PF01614">
    <property type="entry name" value="IclR_C"/>
    <property type="match status" value="1"/>
</dbReference>
<dbReference type="InterPro" id="IPR014757">
    <property type="entry name" value="Tscrpt_reg_IclR_C"/>
</dbReference>
<dbReference type="PROSITE" id="PS51078">
    <property type="entry name" value="ICLR_ED"/>
    <property type="match status" value="1"/>
</dbReference>
<dbReference type="PANTHER" id="PTHR30136:SF24">
    <property type="entry name" value="HTH-TYPE TRANSCRIPTIONAL REPRESSOR ALLR"/>
    <property type="match status" value="1"/>
</dbReference>
<dbReference type="Pfam" id="PF09339">
    <property type="entry name" value="HTH_IclR"/>
    <property type="match status" value="1"/>
</dbReference>
<dbReference type="SUPFAM" id="SSF55781">
    <property type="entry name" value="GAF domain-like"/>
    <property type="match status" value="1"/>
</dbReference>
<name>A0ABR6CAG1_9HYPH</name>
<sequence>MNSVRKALVVLETVADLQPVGVSELAVHLKQPKSSVQRALETLHEAAWIRPASGERTRWELTFRASRLARKAGNHFGLREAALPVMEQLRRETGETIHLAVLDESEIVLIERLESPHAVRHVEPLGGRAPVLVTATGKAMLAQMPEADIERIYGEAVKADSQASAVSAALPLGELLVELRGIASRGYATTASWRDGVFATGAAISGPDRRPIAAISISTPAARATAEARTAHAELIVAAVSQIAEHLN</sequence>
<keyword evidence="2" id="KW-0238">DNA-binding</keyword>